<reference evidence="4" key="1">
    <citation type="submission" date="2018-09" db="EMBL/GenBank/DDBJ databases">
        <authorList>
            <person name="Livingstone P.G."/>
            <person name="Whitworth D.E."/>
        </authorList>
    </citation>
    <scope>NUCLEOTIDE SEQUENCE [LARGE SCALE GENOMIC DNA]</scope>
    <source>
        <strain evidence="4">AB050A</strain>
    </source>
</reference>
<dbReference type="GO" id="GO:0006310">
    <property type="term" value="P:DNA recombination"/>
    <property type="evidence" value="ECO:0007669"/>
    <property type="project" value="UniProtKB-KW"/>
</dbReference>
<keyword evidence="1" id="KW-0233">DNA recombination</keyword>
<accession>A0A3A8RD84</accession>
<dbReference type="Gene3D" id="1.10.443.10">
    <property type="entry name" value="Intergrase catalytic core"/>
    <property type="match status" value="1"/>
</dbReference>
<dbReference type="RefSeq" id="WP_120553972.1">
    <property type="nucleotide sequence ID" value="NZ_RAWK01000015.1"/>
</dbReference>
<evidence type="ECO:0000256" key="1">
    <source>
        <dbReference type="ARBA" id="ARBA00023172"/>
    </source>
</evidence>
<gene>
    <name evidence="3" type="ORF">D7W81_03985</name>
</gene>
<dbReference type="Pfam" id="PF00589">
    <property type="entry name" value="Phage_integrase"/>
    <property type="match status" value="1"/>
</dbReference>
<sequence>MEAHEGDSPGALPSLVREHLAGYWRDALDILAGTGWHVSELQRFAEDGREEPYPRHGDAEGVAGVLVCPSYKNGEELRTGASTEEVDAARRLRERGSLSIGKFGLAVRAACRAAGIPEVSPGRFRHLVATWAINQGAEPATVAAFLNHKSPRTTMRFYATHAIPKKIPTLR</sequence>
<dbReference type="InterPro" id="IPR013762">
    <property type="entry name" value="Integrase-like_cat_sf"/>
</dbReference>
<keyword evidence="4" id="KW-1185">Reference proteome</keyword>
<dbReference type="CDD" id="cd00397">
    <property type="entry name" value="DNA_BRE_C"/>
    <property type="match status" value="1"/>
</dbReference>
<dbReference type="GO" id="GO:0003677">
    <property type="term" value="F:DNA binding"/>
    <property type="evidence" value="ECO:0007669"/>
    <property type="project" value="InterPro"/>
</dbReference>
<dbReference type="InterPro" id="IPR002104">
    <property type="entry name" value="Integrase_catalytic"/>
</dbReference>
<dbReference type="InterPro" id="IPR011010">
    <property type="entry name" value="DNA_brk_join_enz"/>
</dbReference>
<comment type="caution">
    <text evidence="3">The sequence shown here is derived from an EMBL/GenBank/DDBJ whole genome shotgun (WGS) entry which is preliminary data.</text>
</comment>
<feature type="domain" description="Tyr recombinase" evidence="2">
    <location>
        <begin position="99"/>
        <end position="160"/>
    </location>
</feature>
<organism evidence="3 4">
    <name type="scientific">Corallococcus aberystwythensis</name>
    <dbReference type="NCBI Taxonomy" id="2316722"/>
    <lineage>
        <taxon>Bacteria</taxon>
        <taxon>Pseudomonadati</taxon>
        <taxon>Myxococcota</taxon>
        <taxon>Myxococcia</taxon>
        <taxon>Myxococcales</taxon>
        <taxon>Cystobacterineae</taxon>
        <taxon>Myxococcaceae</taxon>
        <taxon>Corallococcus</taxon>
    </lineage>
</organism>
<evidence type="ECO:0000313" key="4">
    <source>
        <dbReference type="Proteomes" id="UP000267003"/>
    </source>
</evidence>
<dbReference type="OrthoDB" id="5513916at2"/>
<name>A0A3A8RD84_9BACT</name>
<dbReference type="SUPFAM" id="SSF56349">
    <property type="entry name" value="DNA breaking-rejoining enzymes"/>
    <property type="match status" value="1"/>
</dbReference>
<dbReference type="AlphaFoldDB" id="A0A3A8RD84"/>
<dbReference type="EMBL" id="RAWK01000015">
    <property type="protein sequence ID" value="RKH73384.1"/>
    <property type="molecule type" value="Genomic_DNA"/>
</dbReference>
<evidence type="ECO:0000259" key="2">
    <source>
        <dbReference type="Pfam" id="PF00589"/>
    </source>
</evidence>
<dbReference type="GO" id="GO:0015074">
    <property type="term" value="P:DNA integration"/>
    <property type="evidence" value="ECO:0007669"/>
    <property type="project" value="InterPro"/>
</dbReference>
<proteinExistence type="predicted"/>
<dbReference type="Proteomes" id="UP000267003">
    <property type="component" value="Unassembled WGS sequence"/>
</dbReference>
<protein>
    <submittedName>
        <fullName evidence="3">Site-specific integrase</fullName>
    </submittedName>
</protein>
<evidence type="ECO:0000313" key="3">
    <source>
        <dbReference type="EMBL" id="RKH73384.1"/>
    </source>
</evidence>